<dbReference type="EMBL" id="CM001222">
    <property type="protein sequence ID" value="KEH25200.1"/>
    <property type="molecule type" value="Genomic_DNA"/>
</dbReference>
<evidence type="ECO:0000313" key="3">
    <source>
        <dbReference type="EnsemblPlants" id="KEH25200"/>
    </source>
</evidence>
<evidence type="ECO:0000313" key="2">
    <source>
        <dbReference type="EMBL" id="KEH25200.1"/>
    </source>
</evidence>
<evidence type="ECO:0000256" key="1">
    <source>
        <dbReference type="SAM" id="Phobius"/>
    </source>
</evidence>
<organism evidence="2 4">
    <name type="scientific">Medicago truncatula</name>
    <name type="common">Barrel medic</name>
    <name type="synonym">Medicago tribuloides</name>
    <dbReference type="NCBI Taxonomy" id="3880"/>
    <lineage>
        <taxon>Eukaryota</taxon>
        <taxon>Viridiplantae</taxon>
        <taxon>Streptophyta</taxon>
        <taxon>Embryophyta</taxon>
        <taxon>Tracheophyta</taxon>
        <taxon>Spermatophyta</taxon>
        <taxon>Magnoliopsida</taxon>
        <taxon>eudicotyledons</taxon>
        <taxon>Gunneridae</taxon>
        <taxon>Pentapetalae</taxon>
        <taxon>rosids</taxon>
        <taxon>fabids</taxon>
        <taxon>Fabales</taxon>
        <taxon>Fabaceae</taxon>
        <taxon>Papilionoideae</taxon>
        <taxon>50 kb inversion clade</taxon>
        <taxon>NPAAA clade</taxon>
        <taxon>Hologalegina</taxon>
        <taxon>IRL clade</taxon>
        <taxon>Trifolieae</taxon>
        <taxon>Medicago</taxon>
    </lineage>
</organism>
<dbReference type="EnsemblPlants" id="KEH25200">
    <property type="protein sequence ID" value="KEH25200"/>
    <property type="gene ID" value="MTR_6g016310"/>
</dbReference>
<keyword evidence="1" id="KW-0472">Membrane</keyword>
<dbReference type="HOGENOM" id="CLU_2030185_0_0_1"/>
<reference evidence="2 4" key="2">
    <citation type="journal article" date="2014" name="BMC Genomics">
        <title>An improved genome release (version Mt4.0) for the model legume Medicago truncatula.</title>
        <authorList>
            <person name="Tang H."/>
            <person name="Krishnakumar V."/>
            <person name="Bidwell S."/>
            <person name="Rosen B."/>
            <person name="Chan A."/>
            <person name="Zhou S."/>
            <person name="Gentzbittel L."/>
            <person name="Childs K.L."/>
            <person name="Yandell M."/>
            <person name="Gundlach H."/>
            <person name="Mayer K.F."/>
            <person name="Schwartz D.C."/>
            <person name="Town C.D."/>
        </authorList>
    </citation>
    <scope>GENOME REANNOTATION</scope>
    <source>
        <strain evidence="2">A17</strain>
        <strain evidence="3 4">cv. Jemalong A17</strain>
    </source>
</reference>
<dbReference type="Proteomes" id="UP000002051">
    <property type="component" value="Chromosome 6"/>
</dbReference>
<reference evidence="3" key="3">
    <citation type="submission" date="2015-04" db="UniProtKB">
        <authorList>
            <consortium name="EnsemblPlants"/>
        </authorList>
    </citation>
    <scope>IDENTIFICATION</scope>
    <source>
        <strain evidence="3">cv. Jemalong A17</strain>
    </source>
</reference>
<keyword evidence="1" id="KW-1133">Transmembrane helix</keyword>
<gene>
    <name evidence="2" type="ordered locus">MTR_6g016310</name>
</gene>
<proteinExistence type="predicted"/>
<name>A0A072UHC6_MEDTR</name>
<keyword evidence="1 2" id="KW-0812">Transmembrane</keyword>
<evidence type="ECO:0000313" key="4">
    <source>
        <dbReference type="Proteomes" id="UP000002051"/>
    </source>
</evidence>
<protein>
    <submittedName>
        <fullName evidence="2">Transmembrane protein, putative</fullName>
    </submittedName>
</protein>
<dbReference type="AlphaFoldDB" id="A0A072UHC6"/>
<feature type="transmembrane region" description="Helical" evidence="1">
    <location>
        <begin position="20"/>
        <end position="36"/>
    </location>
</feature>
<sequence length="122" mass="14465">MMHQNRKGTITSFYSPRFPICYRFFFMLGAIRVGLLREEVFFTTHLLLLLSRFELDTCLRFELDTCLCGEIRFDFIALGLKRKRKQVAETATMYWIWKQKFDPRNLPLGPLLGFFGLIDIIT</sequence>
<keyword evidence="4" id="KW-1185">Reference proteome</keyword>
<reference evidence="2 4" key="1">
    <citation type="journal article" date="2011" name="Nature">
        <title>The Medicago genome provides insight into the evolution of rhizobial symbioses.</title>
        <authorList>
            <person name="Young N.D."/>
            <person name="Debelle F."/>
            <person name="Oldroyd G.E."/>
            <person name="Geurts R."/>
            <person name="Cannon S.B."/>
            <person name="Udvardi M.K."/>
            <person name="Benedito V.A."/>
            <person name="Mayer K.F."/>
            <person name="Gouzy J."/>
            <person name="Schoof H."/>
            <person name="Van de Peer Y."/>
            <person name="Proost S."/>
            <person name="Cook D.R."/>
            <person name="Meyers B.C."/>
            <person name="Spannagl M."/>
            <person name="Cheung F."/>
            <person name="De Mita S."/>
            <person name="Krishnakumar V."/>
            <person name="Gundlach H."/>
            <person name="Zhou S."/>
            <person name="Mudge J."/>
            <person name="Bharti A.K."/>
            <person name="Murray J.D."/>
            <person name="Naoumkina M.A."/>
            <person name="Rosen B."/>
            <person name="Silverstein K.A."/>
            <person name="Tang H."/>
            <person name="Rombauts S."/>
            <person name="Zhao P.X."/>
            <person name="Zhou P."/>
            <person name="Barbe V."/>
            <person name="Bardou P."/>
            <person name="Bechner M."/>
            <person name="Bellec A."/>
            <person name="Berger A."/>
            <person name="Berges H."/>
            <person name="Bidwell S."/>
            <person name="Bisseling T."/>
            <person name="Choisne N."/>
            <person name="Couloux A."/>
            <person name="Denny R."/>
            <person name="Deshpande S."/>
            <person name="Dai X."/>
            <person name="Doyle J.J."/>
            <person name="Dudez A.M."/>
            <person name="Farmer A.D."/>
            <person name="Fouteau S."/>
            <person name="Franken C."/>
            <person name="Gibelin C."/>
            <person name="Gish J."/>
            <person name="Goldstein S."/>
            <person name="Gonzalez A.J."/>
            <person name="Green P.J."/>
            <person name="Hallab A."/>
            <person name="Hartog M."/>
            <person name="Hua A."/>
            <person name="Humphray S.J."/>
            <person name="Jeong D.H."/>
            <person name="Jing Y."/>
            <person name="Jocker A."/>
            <person name="Kenton S.M."/>
            <person name="Kim D.J."/>
            <person name="Klee K."/>
            <person name="Lai H."/>
            <person name="Lang C."/>
            <person name="Lin S."/>
            <person name="Macmil S.L."/>
            <person name="Magdelenat G."/>
            <person name="Matthews L."/>
            <person name="McCorrison J."/>
            <person name="Monaghan E.L."/>
            <person name="Mun J.H."/>
            <person name="Najar F.Z."/>
            <person name="Nicholson C."/>
            <person name="Noirot C."/>
            <person name="O'Bleness M."/>
            <person name="Paule C.R."/>
            <person name="Poulain J."/>
            <person name="Prion F."/>
            <person name="Qin B."/>
            <person name="Qu C."/>
            <person name="Retzel E.F."/>
            <person name="Riddle C."/>
            <person name="Sallet E."/>
            <person name="Samain S."/>
            <person name="Samson N."/>
            <person name="Sanders I."/>
            <person name="Saurat O."/>
            <person name="Scarpelli C."/>
            <person name="Schiex T."/>
            <person name="Segurens B."/>
            <person name="Severin A.J."/>
            <person name="Sherrier D.J."/>
            <person name="Shi R."/>
            <person name="Sims S."/>
            <person name="Singer S.R."/>
            <person name="Sinharoy S."/>
            <person name="Sterck L."/>
            <person name="Viollet A."/>
            <person name="Wang B.B."/>
            <person name="Wang K."/>
            <person name="Wang M."/>
            <person name="Wang X."/>
            <person name="Warfsmann J."/>
            <person name="Weissenbach J."/>
            <person name="White D.D."/>
            <person name="White J.D."/>
            <person name="Wiley G.B."/>
            <person name="Wincker P."/>
            <person name="Xing Y."/>
            <person name="Yang L."/>
            <person name="Yao Z."/>
            <person name="Ying F."/>
            <person name="Zhai J."/>
            <person name="Zhou L."/>
            <person name="Zuber A."/>
            <person name="Denarie J."/>
            <person name="Dixon R.A."/>
            <person name="May G.D."/>
            <person name="Schwartz D.C."/>
            <person name="Rogers J."/>
            <person name="Quetier F."/>
            <person name="Town C.D."/>
            <person name="Roe B.A."/>
        </authorList>
    </citation>
    <scope>NUCLEOTIDE SEQUENCE [LARGE SCALE GENOMIC DNA]</scope>
    <source>
        <strain evidence="2">A17</strain>
        <strain evidence="3 4">cv. Jemalong A17</strain>
    </source>
</reference>
<accession>A0A072UHC6</accession>